<dbReference type="EMBL" id="JASBWV010000011">
    <property type="protein sequence ID" value="KAJ9123699.1"/>
    <property type="molecule type" value="Genomic_DNA"/>
</dbReference>
<name>A0ACC2XI45_9TREE</name>
<evidence type="ECO:0000313" key="1">
    <source>
        <dbReference type="EMBL" id="KAJ9123699.1"/>
    </source>
</evidence>
<proteinExistence type="predicted"/>
<dbReference type="Proteomes" id="UP001234202">
    <property type="component" value="Unassembled WGS sequence"/>
</dbReference>
<gene>
    <name evidence="1" type="primary">SEC23</name>
    <name evidence="1" type="ORF">QFC24_003473</name>
</gene>
<evidence type="ECO:0000313" key="2">
    <source>
        <dbReference type="Proteomes" id="UP001234202"/>
    </source>
</evidence>
<reference evidence="1" key="1">
    <citation type="submission" date="2023-04" db="EMBL/GenBank/DDBJ databases">
        <title>Draft Genome sequencing of Naganishia species isolated from polar environments using Oxford Nanopore Technology.</title>
        <authorList>
            <person name="Leo P."/>
            <person name="Venkateswaran K."/>
        </authorList>
    </citation>
    <scope>NUCLEOTIDE SEQUENCE</scope>
    <source>
        <strain evidence="1">DBVPG 5303</strain>
    </source>
</reference>
<organism evidence="1 2">
    <name type="scientific">Naganishia onofrii</name>
    <dbReference type="NCBI Taxonomy" id="1851511"/>
    <lineage>
        <taxon>Eukaryota</taxon>
        <taxon>Fungi</taxon>
        <taxon>Dikarya</taxon>
        <taxon>Basidiomycota</taxon>
        <taxon>Agaricomycotina</taxon>
        <taxon>Tremellomycetes</taxon>
        <taxon>Filobasidiales</taxon>
        <taxon>Filobasidiaceae</taxon>
        <taxon>Naganishia</taxon>
    </lineage>
</organism>
<protein>
    <submittedName>
        <fullName evidence="1">GTPase-activating protein S23</fullName>
    </submittedName>
</protein>
<accession>A0ACC2XI45</accession>
<comment type="caution">
    <text evidence="1">The sequence shown here is derived from an EMBL/GenBank/DDBJ whole genome shotgun (WGS) entry which is preliminary data.</text>
</comment>
<keyword evidence="2" id="KW-1185">Reference proteome</keyword>
<sequence length="1110" mass="122408">MAAPLVNPTFDEIEEQDGVRFSWNTWPSTRLEATRTVVPISSLYTPLKERVDLPPVMYEPVTCKAPCRAILNPFCSIDTRGKIWICPFCLQRNPFPPHYKDITPTNLPPELLPKYTTIEYTLSRPAQVPPIFIFVIDTCLDQEDLDALKETIVVSLSLLPPNALVGLITFGTMAQVHEIGYADCPKSYVFRGSKDYAPKQIIEMLGLSPSSAGATRPGGAAGPSATGPGGIRPVQGSFQASATRFLMPVQQAEFQLTQIVEQLTRDPWPVASDRRAMRCTGLAVNVAVSMLESTFPNTGARVMLFAGGPCTEGPGLVVGQELREPIRSHHDIDRDSVKHFKKATKFYEGLSKRASVNGHAIDIYAGCLDQVGLLEMKYLTNATNGFMVIADSFTTAIFKQSFLRSLAKDEAGFLQMGFNGTFEVMTTKELKISGVIGHVISANKKTASVGETEIGIGQTSAWKVCSLTPKTSLAVYFEVVTPAGQPLAPGANGLIQYVTHYQHASGQFRLRVTTVSRAFAEGGHPSIAASFDQEAAAVLMSRIAVFKAEIDDSPDVLRWLDRMLIRLCQKFADYRKEDPASFRLPEGFGIYPQFMFHLRRSQFLQVFNNSPDETAFYRHVLNDADVNNSLIMIQPTLMSYAFDKEPEPVLLDSVSIRPDVILLLDTFFHILIFHGETIAAWRKAEYQNQEGYENFKELLEAPVQDAQELLADRNPIPRYIVCDQGGSQARFLLSKLNPSTTHMTGGTYGSGPTSGQAIFTDDVSLQVFMEHLKRLAMSDSFDDTQSYTHPAVEQPPNPLIFLDSQALLVEDVDEEIFDLYANIAGHREQATSANTGLGFVSSLDDVYRVEFELGAAKTEPPLRYEKSNSKGSHRSSRTNKLSRTESPAATKTVTAEIAQDLNSLRNRKGDTGSIIWRSSLFLAKQILQQYHYPFPSAPTFIAKEHAAAAKVLELGAGTGVLGILLHKIFGTWTATDQYDHLKLIARNVKSNGCAANLQVEEVDWTDVHAQRIKGNGRASYANEIKGNSRADTREQYDLIVAVDCIYNEALIPPFVSTLEYYTAKGKTVVMVVCELRSVEVVSTSLVLAFCNFSSVFAKNGVAAMDGLFIA</sequence>